<dbReference type="GO" id="GO:0008270">
    <property type="term" value="F:zinc ion binding"/>
    <property type="evidence" value="ECO:0007669"/>
    <property type="project" value="InterPro"/>
</dbReference>
<dbReference type="GO" id="GO:0000981">
    <property type="term" value="F:DNA-binding transcription factor activity, RNA polymerase II-specific"/>
    <property type="evidence" value="ECO:0007669"/>
    <property type="project" value="InterPro"/>
</dbReference>
<dbReference type="GO" id="GO:0003677">
    <property type="term" value="F:DNA binding"/>
    <property type="evidence" value="ECO:0007669"/>
    <property type="project" value="InterPro"/>
</dbReference>
<organism evidence="5 6">
    <name type="scientific">Cylindrobasidium torrendii FP15055 ss-10</name>
    <dbReference type="NCBI Taxonomy" id="1314674"/>
    <lineage>
        <taxon>Eukaryota</taxon>
        <taxon>Fungi</taxon>
        <taxon>Dikarya</taxon>
        <taxon>Basidiomycota</taxon>
        <taxon>Agaricomycotina</taxon>
        <taxon>Agaricomycetes</taxon>
        <taxon>Agaricomycetidae</taxon>
        <taxon>Agaricales</taxon>
        <taxon>Marasmiineae</taxon>
        <taxon>Physalacriaceae</taxon>
        <taxon>Cylindrobasidium</taxon>
    </lineage>
</organism>
<dbReference type="STRING" id="1314674.A0A0D7AZL1"/>
<name>A0A0D7AZL1_9AGAR</name>
<dbReference type="SMART" id="SM00066">
    <property type="entry name" value="GAL4"/>
    <property type="match status" value="1"/>
</dbReference>
<dbReference type="SUPFAM" id="SSF57701">
    <property type="entry name" value="Zn2/Cys6 DNA-binding domain"/>
    <property type="match status" value="1"/>
</dbReference>
<sequence>MADNPQPFMTSSFALEGSQAASSKKRKTVRGSKACDSCRHKKIKCNASPDPFKCYHCISAGLECQWLDGTTRRTAPDNPKVYIKSLEERIASLEKALLEAQESSVRSCSPPAIAPLPPGTPPLSTPFSSSQSVDEEELPEEPGVSLSDLTKELSRLGVKDESVYFGRASGIFLVQHVLGMRKEIHKSHGPQHFFHSIRKEYWRKPAWEQALEHKVTVNYAFPPPDLLPVLVDLYFVNSNNYLPLLHRPTFERAIKENVHLTDQGFAATLLLVCGIGSRYSDDLRVRLDSALDDPYSAGWKYFVQIPPMEVGPSTIPSLYELQKCVLMVFFMMSSSSPRGCWTLVGTGLRFVQDLGVHQRRMPDVHITRAEHERWKRIFWCLVCLDRVFAVAMGRSVALQDEDIDAELPANVDDEYWFTEDGRELFQQPPNVPSKVHFFNSFIQLLQLVVFSLRTVYSMEKTKLRMGFGPEKLAEVVTEMDSALNRWFDAVPDHLRWDPHREDPVFFTQSVSLHAWYYNCQILTHRHFLLTPRGERDSDGHSIFPSLAICTNAARAVLHILHRQVQRGLYSGFNMSFVNALGAAVVLYLNLWSSRNPRRPTSSHNSVFPDVQKAREIMIFMEKRFFSAGRFLDILNELGYLGEPNIPSGPSAKRRRDSQDFEGSESQGTSSSVDSAVAPETFPAEFMQMPFGLDFASIPADSTAMYDPVGTSIEQLFSIPDHRAPAFDASGSGSASYTNTAGGEGEVSGMEGLWDAGNAFPLWPTAMDSEDWTQYLVNMSEWSQMATGTNETTTE</sequence>
<dbReference type="PROSITE" id="PS00463">
    <property type="entry name" value="ZN2_CY6_FUNGAL_1"/>
    <property type="match status" value="1"/>
</dbReference>
<keyword evidence="1" id="KW-0479">Metal-binding</keyword>
<evidence type="ECO:0000259" key="4">
    <source>
        <dbReference type="PROSITE" id="PS50048"/>
    </source>
</evidence>
<dbReference type="Proteomes" id="UP000054007">
    <property type="component" value="Unassembled WGS sequence"/>
</dbReference>
<feature type="region of interest" description="Disordered" evidence="3">
    <location>
        <begin position="108"/>
        <end position="142"/>
    </location>
</feature>
<evidence type="ECO:0000256" key="3">
    <source>
        <dbReference type="SAM" id="MobiDB-lite"/>
    </source>
</evidence>
<dbReference type="PANTHER" id="PTHR46910:SF38">
    <property type="entry name" value="ZN(2)-C6 FUNGAL-TYPE DOMAIN-CONTAINING PROTEIN"/>
    <property type="match status" value="1"/>
</dbReference>
<dbReference type="InterPro" id="IPR036864">
    <property type="entry name" value="Zn2-C6_fun-type_DNA-bd_sf"/>
</dbReference>
<dbReference type="PROSITE" id="PS50048">
    <property type="entry name" value="ZN2_CY6_FUNGAL_2"/>
    <property type="match status" value="1"/>
</dbReference>
<accession>A0A0D7AZL1</accession>
<dbReference type="Pfam" id="PF00172">
    <property type="entry name" value="Zn_clus"/>
    <property type="match status" value="1"/>
</dbReference>
<reference evidence="5 6" key="1">
    <citation type="journal article" date="2015" name="Fungal Genet. Biol.">
        <title>Evolution of novel wood decay mechanisms in Agaricales revealed by the genome sequences of Fistulina hepatica and Cylindrobasidium torrendii.</title>
        <authorList>
            <person name="Floudas D."/>
            <person name="Held B.W."/>
            <person name="Riley R."/>
            <person name="Nagy L.G."/>
            <person name="Koehler G."/>
            <person name="Ransdell A.S."/>
            <person name="Younus H."/>
            <person name="Chow J."/>
            <person name="Chiniquy J."/>
            <person name="Lipzen A."/>
            <person name="Tritt A."/>
            <person name="Sun H."/>
            <person name="Haridas S."/>
            <person name="LaButti K."/>
            <person name="Ohm R.A."/>
            <person name="Kues U."/>
            <person name="Blanchette R.A."/>
            <person name="Grigoriev I.V."/>
            <person name="Minto R.E."/>
            <person name="Hibbett D.S."/>
        </authorList>
    </citation>
    <scope>NUCLEOTIDE SEQUENCE [LARGE SCALE GENOMIC DNA]</scope>
    <source>
        <strain evidence="5 6">FP15055 ss-10</strain>
    </source>
</reference>
<dbReference type="EMBL" id="KN880672">
    <property type="protein sequence ID" value="KIY63793.1"/>
    <property type="molecule type" value="Genomic_DNA"/>
</dbReference>
<dbReference type="CDD" id="cd00067">
    <property type="entry name" value="GAL4"/>
    <property type="match status" value="1"/>
</dbReference>
<gene>
    <name evidence="5" type="ORF">CYLTODRAFT_425777</name>
</gene>
<feature type="domain" description="Zn(2)-C6 fungal-type" evidence="4">
    <location>
        <begin position="34"/>
        <end position="66"/>
    </location>
</feature>
<evidence type="ECO:0000313" key="5">
    <source>
        <dbReference type="EMBL" id="KIY63793.1"/>
    </source>
</evidence>
<protein>
    <recommendedName>
        <fullName evidence="4">Zn(2)-C6 fungal-type domain-containing protein</fullName>
    </recommendedName>
</protein>
<dbReference type="AlphaFoldDB" id="A0A0D7AZL1"/>
<dbReference type="Gene3D" id="4.10.240.10">
    <property type="entry name" value="Zn(2)-C6 fungal-type DNA-binding domain"/>
    <property type="match status" value="1"/>
</dbReference>
<dbReference type="CDD" id="cd12148">
    <property type="entry name" value="fungal_TF_MHR"/>
    <property type="match status" value="1"/>
</dbReference>
<dbReference type="InterPro" id="IPR001138">
    <property type="entry name" value="Zn2Cys6_DnaBD"/>
</dbReference>
<dbReference type="GO" id="GO:0006351">
    <property type="term" value="P:DNA-templated transcription"/>
    <property type="evidence" value="ECO:0007669"/>
    <property type="project" value="InterPro"/>
</dbReference>
<evidence type="ECO:0000313" key="6">
    <source>
        <dbReference type="Proteomes" id="UP000054007"/>
    </source>
</evidence>
<evidence type="ECO:0000256" key="2">
    <source>
        <dbReference type="ARBA" id="ARBA00023242"/>
    </source>
</evidence>
<keyword evidence="6" id="KW-1185">Reference proteome</keyword>
<keyword evidence="2" id="KW-0539">Nucleus</keyword>
<proteinExistence type="predicted"/>
<dbReference type="Pfam" id="PF04082">
    <property type="entry name" value="Fungal_trans"/>
    <property type="match status" value="1"/>
</dbReference>
<dbReference type="PANTHER" id="PTHR46910">
    <property type="entry name" value="TRANSCRIPTION FACTOR PDR1"/>
    <property type="match status" value="1"/>
</dbReference>
<feature type="region of interest" description="Disordered" evidence="3">
    <location>
        <begin position="1"/>
        <end position="34"/>
    </location>
</feature>
<dbReference type="InterPro" id="IPR007219">
    <property type="entry name" value="XnlR_reg_dom"/>
</dbReference>
<dbReference type="OrthoDB" id="4456959at2759"/>
<feature type="compositionally biased region" description="Pro residues" evidence="3">
    <location>
        <begin position="112"/>
        <end position="124"/>
    </location>
</feature>
<feature type="region of interest" description="Disordered" evidence="3">
    <location>
        <begin position="644"/>
        <end position="674"/>
    </location>
</feature>
<feature type="compositionally biased region" description="Polar residues" evidence="3">
    <location>
        <begin position="663"/>
        <end position="673"/>
    </location>
</feature>
<dbReference type="SMART" id="SM00906">
    <property type="entry name" value="Fungal_trans"/>
    <property type="match status" value="1"/>
</dbReference>
<dbReference type="InterPro" id="IPR050987">
    <property type="entry name" value="AtrR-like"/>
</dbReference>
<evidence type="ECO:0000256" key="1">
    <source>
        <dbReference type="ARBA" id="ARBA00022723"/>
    </source>
</evidence>